<gene>
    <name evidence="9" type="primary">LOC117653149</name>
</gene>
<proteinExistence type="inferred from homology"/>
<comment type="similarity">
    <text evidence="2">Belongs to the CKAP2 family.</text>
</comment>
<keyword evidence="8" id="KW-1185">Reference proteome</keyword>
<evidence type="ECO:0000256" key="5">
    <source>
        <dbReference type="ARBA" id="ARBA00023212"/>
    </source>
</evidence>
<feature type="compositionally biased region" description="Polar residues" evidence="6">
    <location>
        <begin position="92"/>
        <end position="109"/>
    </location>
</feature>
<feature type="compositionally biased region" description="Basic and acidic residues" evidence="6">
    <location>
        <begin position="113"/>
        <end position="125"/>
    </location>
</feature>
<evidence type="ECO:0000256" key="6">
    <source>
        <dbReference type="SAM" id="MobiDB-lite"/>
    </source>
</evidence>
<evidence type="ECO:0000256" key="2">
    <source>
        <dbReference type="ARBA" id="ARBA00009468"/>
    </source>
</evidence>
<protein>
    <submittedName>
        <fullName evidence="9">Cytoskeleton-associated protein 2-like</fullName>
    </submittedName>
</protein>
<evidence type="ECO:0000313" key="9">
    <source>
        <dbReference type="RefSeq" id="XP_034254474.1"/>
    </source>
</evidence>
<evidence type="ECO:0000256" key="1">
    <source>
        <dbReference type="ARBA" id="ARBA00004245"/>
    </source>
</evidence>
<dbReference type="InParanoid" id="A0A6P9AAQ2"/>
<feature type="region of interest" description="Disordered" evidence="6">
    <location>
        <begin position="91"/>
        <end position="140"/>
    </location>
</feature>
<dbReference type="AlphaFoldDB" id="A0A6P9AAQ2"/>
<organism evidence="9">
    <name type="scientific">Thrips palmi</name>
    <name type="common">Melon thrips</name>
    <dbReference type="NCBI Taxonomy" id="161013"/>
    <lineage>
        <taxon>Eukaryota</taxon>
        <taxon>Metazoa</taxon>
        <taxon>Ecdysozoa</taxon>
        <taxon>Arthropoda</taxon>
        <taxon>Hexapoda</taxon>
        <taxon>Insecta</taxon>
        <taxon>Pterygota</taxon>
        <taxon>Neoptera</taxon>
        <taxon>Paraneoptera</taxon>
        <taxon>Thysanoptera</taxon>
        <taxon>Terebrantia</taxon>
        <taxon>Thripoidea</taxon>
        <taxon>Thripidae</taxon>
        <taxon>Thrips</taxon>
    </lineage>
</organism>
<keyword evidence="5" id="KW-0206">Cytoskeleton</keyword>
<dbReference type="OrthoDB" id="6350539at2759"/>
<dbReference type="Pfam" id="PF15297">
    <property type="entry name" value="CKAP2_C"/>
    <property type="match status" value="1"/>
</dbReference>
<reference evidence="9" key="1">
    <citation type="submission" date="2025-08" db="UniProtKB">
        <authorList>
            <consortium name="RefSeq"/>
        </authorList>
    </citation>
    <scope>IDENTIFICATION</scope>
    <source>
        <tissue evidence="9">Total insect</tissue>
    </source>
</reference>
<dbReference type="RefSeq" id="XP_034254474.1">
    <property type="nucleotide sequence ID" value="XM_034398583.1"/>
</dbReference>
<name>A0A6P9AAQ2_THRPL</name>
<feature type="compositionally biased region" description="Polar residues" evidence="6">
    <location>
        <begin position="356"/>
        <end position="366"/>
    </location>
</feature>
<dbReference type="GO" id="GO:0005856">
    <property type="term" value="C:cytoskeleton"/>
    <property type="evidence" value="ECO:0007669"/>
    <property type="project" value="UniProtKB-SubCell"/>
</dbReference>
<evidence type="ECO:0000256" key="4">
    <source>
        <dbReference type="ARBA" id="ARBA00022553"/>
    </source>
</evidence>
<comment type="subcellular location">
    <subcellularLocation>
        <location evidence="1">Cytoplasm</location>
        <location evidence="1">Cytoskeleton</location>
    </subcellularLocation>
</comment>
<dbReference type="InterPro" id="IPR029197">
    <property type="entry name" value="CKAP2_C"/>
</dbReference>
<sequence>MPPVAKRTATTRTVGTAAAGRLAQVVQQAQPTVPTRFTSVPMNSKDQVQQFREARKLREQERLEKLRNCRLKNSSNSSLSSFSFRRFGPDTSKVSSCSSSHATESNKSALSMRVHEEKKRPRVDAHPSTSSCTVRENKVASSRLRRSIGGRKSILKSKCSKLKASKAEVKLTKTTQLRMLKADPLLQLSNFKATASSKKMILPAPEPLRQYAATRPIKLFGDGKLASGMNGSKPTETLAVTSTTPKKPLGIVSLDDGKKPQTPSRIPVKKASFVSPLKQTPKPSPLRERLASWLEKRNHSLDNFKHLKCFGVLGPAVKRPQTPFRKVLLSTSLLKAIPESKESTPNKDISEDPSGDDSSPLNTTFTLEEEDKENICSPTEPEENASAISVAEQQTVKELDQAHGVLSELHKLIQMGYPIEQCSLWLRAVRRRFPQCGDEPTYWECLAALEEARGDLQTAVSCYERAILQGAEESSVQSSLDELLKKMSSLHIEPVLRINRESVQKIQQNKLLDSSNIIKSSSIQFAVKEKCTPSKKIDASDDSDTLFTATPVRRSGRLAGTPKQGTPGLQCVKSLEFLEPNVRRSLVFHTNSALEPED</sequence>
<dbReference type="Proteomes" id="UP000515158">
    <property type="component" value="Unplaced"/>
</dbReference>
<evidence type="ECO:0000313" key="8">
    <source>
        <dbReference type="Proteomes" id="UP000515158"/>
    </source>
</evidence>
<dbReference type="GeneID" id="117653149"/>
<feature type="compositionally biased region" description="Basic and acidic residues" evidence="6">
    <location>
        <begin position="339"/>
        <end position="350"/>
    </location>
</feature>
<keyword evidence="4" id="KW-0597">Phosphoprotein</keyword>
<evidence type="ECO:0000256" key="3">
    <source>
        <dbReference type="ARBA" id="ARBA00022490"/>
    </source>
</evidence>
<keyword evidence="3" id="KW-0963">Cytoplasm</keyword>
<feature type="domain" description="Cytoskeleton-associated protein 2 C-terminal" evidence="7">
    <location>
        <begin position="399"/>
        <end position="473"/>
    </location>
</feature>
<feature type="region of interest" description="Disordered" evidence="6">
    <location>
        <begin position="339"/>
        <end position="380"/>
    </location>
</feature>
<dbReference type="KEGG" id="tpal:117653149"/>
<accession>A0A6P9AAQ2</accession>
<evidence type="ECO:0000259" key="7">
    <source>
        <dbReference type="Pfam" id="PF15297"/>
    </source>
</evidence>